<name>A0A2P2N309_RHIMU</name>
<protein>
    <submittedName>
        <fullName evidence="1">Uncharacterized protein</fullName>
    </submittedName>
</protein>
<sequence>MHSTPQIRTHFLPYQPL</sequence>
<dbReference type="AlphaFoldDB" id="A0A2P2N309"/>
<evidence type="ECO:0000313" key="1">
    <source>
        <dbReference type="EMBL" id="MBX36873.1"/>
    </source>
</evidence>
<organism evidence="1">
    <name type="scientific">Rhizophora mucronata</name>
    <name type="common">Asiatic mangrove</name>
    <dbReference type="NCBI Taxonomy" id="61149"/>
    <lineage>
        <taxon>Eukaryota</taxon>
        <taxon>Viridiplantae</taxon>
        <taxon>Streptophyta</taxon>
        <taxon>Embryophyta</taxon>
        <taxon>Tracheophyta</taxon>
        <taxon>Spermatophyta</taxon>
        <taxon>Magnoliopsida</taxon>
        <taxon>eudicotyledons</taxon>
        <taxon>Gunneridae</taxon>
        <taxon>Pentapetalae</taxon>
        <taxon>rosids</taxon>
        <taxon>fabids</taxon>
        <taxon>Malpighiales</taxon>
        <taxon>Rhizophoraceae</taxon>
        <taxon>Rhizophora</taxon>
    </lineage>
</organism>
<proteinExistence type="predicted"/>
<reference evidence="1" key="1">
    <citation type="submission" date="2018-02" db="EMBL/GenBank/DDBJ databases">
        <title>Rhizophora mucronata_Transcriptome.</title>
        <authorList>
            <person name="Meera S.P."/>
            <person name="Sreeshan A."/>
            <person name="Augustine A."/>
        </authorList>
    </citation>
    <scope>NUCLEOTIDE SEQUENCE</scope>
    <source>
        <tissue evidence="1">Leaf</tissue>
    </source>
</reference>
<dbReference type="EMBL" id="GGEC01056389">
    <property type="protein sequence ID" value="MBX36873.1"/>
    <property type="molecule type" value="Transcribed_RNA"/>
</dbReference>
<accession>A0A2P2N309</accession>